<name>A0A381NJ55_9ZZZZ</name>
<proteinExistence type="predicted"/>
<dbReference type="GO" id="GO:0051213">
    <property type="term" value="F:dioxygenase activity"/>
    <property type="evidence" value="ECO:0007669"/>
    <property type="project" value="InterPro"/>
</dbReference>
<protein>
    <recommendedName>
        <fullName evidence="1">Fe2OG dioxygenase domain-containing protein</fullName>
    </recommendedName>
</protein>
<evidence type="ECO:0000259" key="1">
    <source>
        <dbReference type="PROSITE" id="PS51471"/>
    </source>
</evidence>
<reference evidence="2" key="1">
    <citation type="submission" date="2018-05" db="EMBL/GenBank/DDBJ databases">
        <authorList>
            <person name="Lanie J.A."/>
            <person name="Ng W.-L."/>
            <person name="Kazmierczak K.M."/>
            <person name="Andrzejewski T.M."/>
            <person name="Davidsen T.M."/>
            <person name="Wayne K.J."/>
            <person name="Tettelin H."/>
            <person name="Glass J.I."/>
            <person name="Rusch D."/>
            <person name="Podicherti R."/>
            <person name="Tsui H.-C.T."/>
            <person name="Winkler M.E."/>
        </authorList>
    </citation>
    <scope>NUCLEOTIDE SEQUENCE</scope>
</reference>
<dbReference type="Pfam" id="PF13532">
    <property type="entry name" value="2OG-FeII_Oxy_2"/>
    <property type="match status" value="1"/>
</dbReference>
<dbReference type="GO" id="GO:0006307">
    <property type="term" value="P:DNA alkylation repair"/>
    <property type="evidence" value="ECO:0007669"/>
    <property type="project" value="InterPro"/>
</dbReference>
<accession>A0A381NJ55</accession>
<dbReference type="PANTHER" id="PTHR31212">
    <property type="entry name" value="ALPHA-KETOGLUTARATE-DEPENDENT DIOXYGENASE ALKB HOMOLOG 3"/>
    <property type="match status" value="1"/>
</dbReference>
<feature type="domain" description="Fe2OG dioxygenase" evidence="1">
    <location>
        <begin position="105"/>
        <end position="202"/>
    </location>
</feature>
<dbReference type="InterPro" id="IPR005123">
    <property type="entry name" value="Oxoglu/Fe-dep_dioxygenase_dom"/>
</dbReference>
<dbReference type="PANTHER" id="PTHR31212:SF4">
    <property type="entry name" value="ALPHA-KETOGLUTARATE-DEPENDENT DIOXYGENASE ALKB HOMOLOG 3"/>
    <property type="match status" value="1"/>
</dbReference>
<organism evidence="2">
    <name type="scientific">marine metagenome</name>
    <dbReference type="NCBI Taxonomy" id="408172"/>
    <lineage>
        <taxon>unclassified sequences</taxon>
        <taxon>metagenomes</taxon>
        <taxon>ecological metagenomes</taxon>
    </lineage>
</organism>
<dbReference type="PROSITE" id="PS51471">
    <property type="entry name" value="FE2OG_OXY"/>
    <property type="match status" value="1"/>
</dbReference>
<evidence type="ECO:0000313" key="2">
    <source>
        <dbReference type="EMBL" id="SUZ54636.1"/>
    </source>
</evidence>
<dbReference type="InterPro" id="IPR037151">
    <property type="entry name" value="AlkB-like_sf"/>
</dbReference>
<dbReference type="SUPFAM" id="SSF51197">
    <property type="entry name" value="Clavaminate synthase-like"/>
    <property type="match status" value="1"/>
</dbReference>
<sequence length="203" mass="23111">VDAYEPPASIESRGIRFENQQFLYVEDFLKVETATSLLNHCLSDIQWHRETVTMFGSKHQAPRLTAWYADAGCTYRYSGTSRLGEPWSECLADTCALIVRRLRHPFNFMLANRYRSGSDYVGWHSDNERNMGVRPVIASLSLGASRVFRVRPRSGGASKGLLLRHGSLLVMWGDSQSLFKHSVSRTTQAISERVNLTYRYVSQ</sequence>
<dbReference type="Gene3D" id="2.60.120.590">
    <property type="entry name" value="Alpha-ketoglutarate-dependent dioxygenase AlkB-like"/>
    <property type="match status" value="1"/>
</dbReference>
<dbReference type="InterPro" id="IPR032854">
    <property type="entry name" value="ALKBH3"/>
</dbReference>
<dbReference type="InterPro" id="IPR027450">
    <property type="entry name" value="AlkB-like"/>
</dbReference>
<feature type="non-terminal residue" evidence="2">
    <location>
        <position position="1"/>
    </location>
</feature>
<dbReference type="AlphaFoldDB" id="A0A381NJ55"/>
<gene>
    <name evidence="2" type="ORF">METZ01_LOCUS7490</name>
</gene>
<dbReference type="EMBL" id="UINC01000399">
    <property type="protein sequence ID" value="SUZ54636.1"/>
    <property type="molecule type" value="Genomic_DNA"/>
</dbReference>